<dbReference type="InterPro" id="IPR029058">
    <property type="entry name" value="AB_hydrolase_fold"/>
</dbReference>
<evidence type="ECO:0000256" key="2">
    <source>
        <dbReference type="ARBA" id="ARBA00022450"/>
    </source>
</evidence>
<dbReference type="CDD" id="cd05930">
    <property type="entry name" value="A_NRPS"/>
    <property type="match status" value="1"/>
</dbReference>
<dbReference type="SUPFAM" id="SSF52777">
    <property type="entry name" value="CoA-dependent acyltransferases"/>
    <property type="match status" value="2"/>
</dbReference>
<evidence type="ECO:0000313" key="5">
    <source>
        <dbReference type="EMBL" id="MCA2017855.1"/>
    </source>
</evidence>
<keyword evidence="3" id="KW-0597">Phosphoprotein</keyword>
<dbReference type="PROSITE" id="PS00455">
    <property type="entry name" value="AMP_BINDING"/>
    <property type="match status" value="1"/>
</dbReference>
<dbReference type="Gene3D" id="3.40.50.1820">
    <property type="entry name" value="alpha/beta hydrolase"/>
    <property type="match status" value="2"/>
</dbReference>
<dbReference type="Gene3D" id="1.10.1200.10">
    <property type="entry name" value="ACP-like"/>
    <property type="match status" value="1"/>
</dbReference>
<dbReference type="PANTHER" id="PTHR45527">
    <property type="entry name" value="NONRIBOSOMAL PEPTIDE SYNTHETASE"/>
    <property type="match status" value="1"/>
</dbReference>
<dbReference type="InterPro" id="IPR036736">
    <property type="entry name" value="ACP-like_sf"/>
</dbReference>
<dbReference type="InterPro" id="IPR009081">
    <property type="entry name" value="PP-bd_ACP"/>
</dbReference>
<dbReference type="Pfam" id="PF13193">
    <property type="entry name" value="AMP-binding_C"/>
    <property type="match status" value="1"/>
</dbReference>
<dbReference type="Pfam" id="PF00668">
    <property type="entry name" value="Condensation"/>
    <property type="match status" value="1"/>
</dbReference>
<dbReference type="NCBIfam" id="TIGR01733">
    <property type="entry name" value="AA-adenyl-dom"/>
    <property type="match status" value="1"/>
</dbReference>
<dbReference type="Pfam" id="PF00975">
    <property type="entry name" value="Thioesterase"/>
    <property type="match status" value="2"/>
</dbReference>
<sequence length="1599" mass="178810">MEKQHRLSLLRDETLAMPLSSAQQGMWFAQQLNLDANPKVFKITEYLQIDGEVEVSVLLNAFQHTLKETESFQRIFYTGTMGPLQQTVVHQPYVIPVIDCSEAADPQQMARDWVENESQSAWDWDYDRLFSLAVLKLSPTCFWYFACAHHLIIDGFGAQLLSSRVAQVYSAMMADEPIPECDFTPLSKVLESEERYRASNAYQKDRKYWLDQMAGMPTPLSLCERRAVCTGIVRRQSYLPEETHQALRRLAADLGTPLPQLLIALTALFLYRITGEQDLLVGCPMTGRSSKVARRYAGMMSNVLPLRLAIDPNGTLADLVEQVQGRVLSMVRHQNYRGEELSQELGLTKVDDALVLTHINILPFEYDMTFAGLPVQANNVSLGPLDDLSINVCDRGAELGLELCIDANRTLYDDATLDGHFQRLMHFYTAVTKVSQQSRLADYPIMMREDLAQWQRWNDTVQDFGPHQPVFRLFEQQVEQTPHAIALSVEEGQLTYDALNRRSNQLAHYLRERGVGPEVKVAVCCDRSWDWLIAMVAVWKAGGAYVPIDPAYPMERIDYIMQDCAPQFLLSDGVVSFEEQQSPVEVLHMSDDEVLWMFGSEENPSHEQYEANHLAYIIYTSGSTGKPKGVMVEHCTLTNLVHWHNQAFAVTSASVVSSVAGMGFDATVWEVWPALCVGGELCAPKLEVTRDPQQLLNWWVNQPVQLSFLPTPIAELAFAQNVAPATLKTLLVGGDKLTRNAPPEAHYELVNNYGPTETTVVTTSGSMTNADILHIGAPIANSRIYVLDEQHKRVPCGVTGEIYIGGAGVARGYVNLPEQTASRFLPDPFADLPYARMYRTGDLARWCPDGTLEYRGRNDSQVKIRGFRIELGEIAHSVQACQGVELAVVTVEKEAQDQRIIAYFTVNQALESTPTPNALHQELAQTLPSYMMPSAYVELAQMPLTANGKVDYRALPKPTEGAFIQREYEAPQGEVELRMAQIWQHLLGVNRVGRQDNFFELGGHSLLAVQLIDQLRQHGDELSIKALFTHPTLAQLATQVNNSVLEPTVIEGLDTDQPDVLEPSQHNELTPLQKDILQHRLRAEQAAEPLLALHERYRHPDYLTQLVLPMRENGTQTPLFYFGDDDENQAWLEQLSTALDPQVPVYRLRCGEQVLPQLNTLQKLAEYYVLAIRQCQPQGPYQLIGRGAAGMIAYEVATQLMGVDQEVRYLGLIDCWAATTQAQQLRLSEHSPVSVVPLLNAHTGQAWIEHEYQIHRLPLSLNLFVSQATDSTLGWEHYYAAPELALTIGSANAAYITPNQVAEQLNRDLLDGPVVTGLPHYDPLIPLQTGTRDGDIAICIPGGGDNVFAFIDLVEQMDNAMSVYGLQPRGLWGDLPAHTQVQAAAHCYLNAILPLLVKDQGTGEKTLGRKVHIIGHSFGGWVALELTQLLEAKGVEVVELVMADTQPPQAVQREYTDLEVIAYLAGLMEMHGVSLPMTWEILETLEPAMRIEKVYQQLVSKGVLPANTTPAQFAGIVRVFAANLRTGYQPEQWPAAPIKLLLSSQTSEAQLNSTKLGSEQTLWLKHLPKLEVAHSAVNHMQLLKKNHVHQLMELIHIKY</sequence>
<name>A0ABS7YU79_9VIBR</name>
<evidence type="ECO:0000256" key="3">
    <source>
        <dbReference type="ARBA" id="ARBA00022553"/>
    </source>
</evidence>
<dbReference type="EMBL" id="JAIWIU010000125">
    <property type="protein sequence ID" value="MCA2017855.1"/>
    <property type="molecule type" value="Genomic_DNA"/>
</dbReference>
<dbReference type="InterPro" id="IPR025110">
    <property type="entry name" value="AMP-bd_C"/>
</dbReference>
<dbReference type="Gene3D" id="3.40.50.980">
    <property type="match status" value="2"/>
</dbReference>
<dbReference type="InterPro" id="IPR000873">
    <property type="entry name" value="AMP-dep_synth/lig_dom"/>
</dbReference>
<organism evidence="5 6">
    <name type="scientific">Vibrio tritonius</name>
    <dbReference type="NCBI Taxonomy" id="1435069"/>
    <lineage>
        <taxon>Bacteria</taxon>
        <taxon>Pseudomonadati</taxon>
        <taxon>Pseudomonadota</taxon>
        <taxon>Gammaproteobacteria</taxon>
        <taxon>Vibrionales</taxon>
        <taxon>Vibrionaceae</taxon>
        <taxon>Vibrio</taxon>
    </lineage>
</organism>
<reference evidence="6" key="1">
    <citation type="submission" date="2023-07" db="EMBL/GenBank/DDBJ databases">
        <title>Molecular identification of indigenous halophilic bacteria isolated from red sea cost, biodegradation of synthetic dyes and assessment of degraded metabolite toxicity.</title>
        <authorList>
            <person name="Chaieb K."/>
            <person name="Altayb H.N."/>
        </authorList>
    </citation>
    <scope>NUCLEOTIDE SEQUENCE [LARGE SCALE GENOMIC DNA]</scope>
    <source>
        <strain evidence="6">K20</strain>
    </source>
</reference>
<dbReference type="InterPro" id="IPR001242">
    <property type="entry name" value="Condensation_dom"/>
</dbReference>
<dbReference type="InterPro" id="IPR023213">
    <property type="entry name" value="CAT-like_dom_sf"/>
</dbReference>
<evidence type="ECO:0000259" key="4">
    <source>
        <dbReference type="PROSITE" id="PS50075"/>
    </source>
</evidence>
<comment type="cofactor">
    <cofactor evidence="1">
        <name>pantetheine 4'-phosphate</name>
        <dbReference type="ChEBI" id="CHEBI:47942"/>
    </cofactor>
</comment>
<keyword evidence="6" id="KW-1185">Reference proteome</keyword>
<protein>
    <submittedName>
        <fullName evidence="5">Amino acid adenylation domain-containing protein</fullName>
    </submittedName>
</protein>
<accession>A0ABS7YU79</accession>
<dbReference type="InterPro" id="IPR020845">
    <property type="entry name" value="AMP-binding_CS"/>
</dbReference>
<evidence type="ECO:0000313" key="6">
    <source>
        <dbReference type="Proteomes" id="UP001199044"/>
    </source>
</evidence>
<dbReference type="SUPFAM" id="SSF53474">
    <property type="entry name" value="alpha/beta-Hydrolases"/>
    <property type="match status" value="2"/>
</dbReference>
<feature type="domain" description="Carrier" evidence="4">
    <location>
        <begin position="970"/>
        <end position="1044"/>
    </location>
</feature>
<dbReference type="RefSeq" id="WP_225251465.1">
    <property type="nucleotide sequence ID" value="NZ_JAIWIU010000125.1"/>
</dbReference>
<dbReference type="Pfam" id="PF00501">
    <property type="entry name" value="AMP-binding"/>
    <property type="match status" value="1"/>
</dbReference>
<dbReference type="InterPro" id="IPR045851">
    <property type="entry name" value="AMP-bd_C_sf"/>
</dbReference>
<dbReference type="InterPro" id="IPR001031">
    <property type="entry name" value="Thioesterase"/>
</dbReference>
<dbReference type="SUPFAM" id="SSF47336">
    <property type="entry name" value="ACP-like"/>
    <property type="match status" value="1"/>
</dbReference>
<gene>
    <name evidence="5" type="ORF">LDJ79_17170</name>
</gene>
<keyword evidence="2" id="KW-0596">Phosphopantetheine</keyword>
<proteinExistence type="predicted"/>
<dbReference type="Proteomes" id="UP001199044">
    <property type="component" value="Unassembled WGS sequence"/>
</dbReference>
<comment type="caution">
    <text evidence="5">The sequence shown here is derived from an EMBL/GenBank/DDBJ whole genome shotgun (WGS) entry which is preliminary data.</text>
</comment>
<dbReference type="Gene3D" id="3.30.559.30">
    <property type="entry name" value="Nonribosomal peptide synthetase, condensation domain"/>
    <property type="match status" value="1"/>
</dbReference>
<dbReference type="PANTHER" id="PTHR45527:SF1">
    <property type="entry name" value="FATTY ACID SYNTHASE"/>
    <property type="match status" value="1"/>
</dbReference>
<dbReference type="PROSITE" id="PS50075">
    <property type="entry name" value="CARRIER"/>
    <property type="match status" value="1"/>
</dbReference>
<dbReference type="Gene3D" id="2.30.38.10">
    <property type="entry name" value="Luciferase, Domain 3"/>
    <property type="match status" value="1"/>
</dbReference>
<dbReference type="Gene3D" id="3.30.559.10">
    <property type="entry name" value="Chloramphenicol acetyltransferase-like domain"/>
    <property type="match status" value="1"/>
</dbReference>
<dbReference type="SUPFAM" id="SSF56801">
    <property type="entry name" value="Acetyl-CoA synthetase-like"/>
    <property type="match status" value="1"/>
</dbReference>
<dbReference type="Gene3D" id="3.30.300.30">
    <property type="match status" value="1"/>
</dbReference>
<dbReference type="Pfam" id="PF00550">
    <property type="entry name" value="PP-binding"/>
    <property type="match status" value="1"/>
</dbReference>
<dbReference type="PROSITE" id="PS00012">
    <property type="entry name" value="PHOSPHOPANTETHEINE"/>
    <property type="match status" value="1"/>
</dbReference>
<evidence type="ECO:0000256" key="1">
    <source>
        <dbReference type="ARBA" id="ARBA00001957"/>
    </source>
</evidence>
<dbReference type="InterPro" id="IPR006162">
    <property type="entry name" value="Ppantetheine_attach_site"/>
</dbReference>
<dbReference type="InterPro" id="IPR010071">
    <property type="entry name" value="AA_adenyl_dom"/>
</dbReference>